<protein>
    <submittedName>
        <fullName evidence="1">Uncharacterized protein</fullName>
    </submittedName>
</protein>
<proteinExistence type="predicted"/>
<evidence type="ECO:0000313" key="1">
    <source>
        <dbReference type="EMBL" id="MPM71380.1"/>
    </source>
</evidence>
<comment type="caution">
    <text evidence="1">The sequence shown here is derived from an EMBL/GenBank/DDBJ whole genome shotgun (WGS) entry which is preliminary data.</text>
</comment>
<organism evidence="1">
    <name type="scientific">bioreactor metagenome</name>
    <dbReference type="NCBI Taxonomy" id="1076179"/>
    <lineage>
        <taxon>unclassified sequences</taxon>
        <taxon>metagenomes</taxon>
        <taxon>ecological metagenomes</taxon>
    </lineage>
</organism>
<dbReference type="EMBL" id="VSSQ01024078">
    <property type="protein sequence ID" value="MPM71380.1"/>
    <property type="molecule type" value="Genomic_DNA"/>
</dbReference>
<reference evidence="1" key="1">
    <citation type="submission" date="2019-08" db="EMBL/GenBank/DDBJ databases">
        <authorList>
            <person name="Kucharzyk K."/>
            <person name="Murdoch R.W."/>
            <person name="Higgins S."/>
            <person name="Loffler F."/>
        </authorList>
    </citation>
    <scope>NUCLEOTIDE SEQUENCE</scope>
</reference>
<sequence>MAGLDGRWPDDGGHRLGAVAWSQSLVFLLCFYEACGFDGESFGGAETAFMRRCPPWPCESTVCGRAPCLKAVAALWGGLGGRVVLRGPSALFLLFPYLFACRFPKKKPPGGGLFCDGQSCQFQRGAPSRRLTSRSMGRA</sequence>
<gene>
    <name evidence="1" type="ORF">SDC9_118345</name>
</gene>
<dbReference type="AlphaFoldDB" id="A0A645C0U1"/>
<accession>A0A645C0U1</accession>
<name>A0A645C0U1_9ZZZZ</name>